<evidence type="ECO:0000313" key="16">
    <source>
        <dbReference type="Ensembl" id="ENSNFUP00015030945.1"/>
    </source>
</evidence>
<reference evidence="15" key="1">
    <citation type="submission" date="2020-03" db="EMBL/GenBank/DDBJ databases">
        <title>Intra-Species Differences in Population Size shape Life History and Genome Evolution.</title>
        <authorList>
            <person name="Willemsen D."/>
            <person name="Cui R."/>
            <person name="Valenzano D.R."/>
        </authorList>
    </citation>
    <scope>NUCLEOTIDE SEQUENCE</scope>
    <source>
        <strain evidence="15">GRZ</strain>
        <tissue evidence="15">Whole</tissue>
    </source>
</reference>
<keyword evidence="7" id="KW-1015">Disulfide bond</keyword>
<dbReference type="InterPro" id="IPR019819">
    <property type="entry name" value="Carboxylesterase_B_CS"/>
</dbReference>
<feature type="active site" description="Acyl-ester intermediate" evidence="12">
    <location>
        <position position="226"/>
    </location>
</feature>
<evidence type="ECO:0000256" key="7">
    <source>
        <dbReference type="ARBA" id="ARBA00023157"/>
    </source>
</evidence>
<gene>
    <name evidence="16" type="primary">LOC107396314</name>
    <name evidence="15" type="ORF">G4P62_018460</name>
</gene>
<dbReference type="InterPro" id="IPR050654">
    <property type="entry name" value="AChE-related_enzymes"/>
</dbReference>
<feature type="active site" description="Charge relay system" evidence="12">
    <location>
        <position position="466"/>
    </location>
</feature>
<dbReference type="InterPro" id="IPR019826">
    <property type="entry name" value="Carboxylesterase_B_AS"/>
</dbReference>
<dbReference type="CDD" id="cd00312">
    <property type="entry name" value="Esterase_lipase"/>
    <property type="match status" value="1"/>
</dbReference>
<dbReference type="PROSITE" id="PS00122">
    <property type="entry name" value="CARBOXYLESTERASE_B_1"/>
    <property type="match status" value="1"/>
</dbReference>
<evidence type="ECO:0000259" key="14">
    <source>
        <dbReference type="Pfam" id="PF00135"/>
    </source>
</evidence>
<evidence type="ECO:0000256" key="3">
    <source>
        <dbReference type="ARBA" id="ARBA00022487"/>
    </source>
</evidence>
<evidence type="ECO:0000256" key="9">
    <source>
        <dbReference type="ARBA" id="ARBA00036543"/>
    </source>
</evidence>
<dbReference type="EC" id="3.1.1.-" evidence="13"/>
<keyword evidence="13" id="KW-0732">Signal</keyword>
<reference evidence="16" key="2">
    <citation type="submission" date="2025-05" db="UniProtKB">
        <authorList>
            <consortium name="Ensembl"/>
        </authorList>
    </citation>
    <scope>IDENTIFICATION</scope>
</reference>
<evidence type="ECO:0000256" key="11">
    <source>
        <dbReference type="ARBA" id="ARBA00038819"/>
    </source>
</evidence>
<accession>A0A8C6M9I3</accession>
<evidence type="ECO:0000256" key="13">
    <source>
        <dbReference type="RuleBase" id="RU361235"/>
    </source>
</evidence>
<dbReference type="InterPro" id="IPR029058">
    <property type="entry name" value="AB_hydrolase_fold"/>
</dbReference>
<dbReference type="OrthoDB" id="9000293at2759"/>
<dbReference type="GO" id="GO:0019695">
    <property type="term" value="P:choline metabolic process"/>
    <property type="evidence" value="ECO:0007669"/>
    <property type="project" value="TreeGrafter"/>
</dbReference>
<dbReference type="InterPro" id="IPR002018">
    <property type="entry name" value="CarbesteraseB"/>
</dbReference>
<feature type="domain" description="Carboxylesterase type B" evidence="14">
    <location>
        <begin position="30"/>
        <end position="547"/>
    </location>
</feature>
<proteinExistence type="inferred from homology"/>
<comment type="similarity">
    <text evidence="2 13">Belongs to the type-B carboxylesterase/lipase family.</text>
</comment>
<keyword evidence="5" id="KW-0597">Phosphoprotein</keyword>
<evidence type="ECO:0000256" key="5">
    <source>
        <dbReference type="ARBA" id="ARBA00022553"/>
    </source>
</evidence>
<keyword evidence="8" id="KW-0325">Glycoprotein</keyword>
<dbReference type="KEGG" id="nfu:107396314"/>
<evidence type="ECO:0000256" key="12">
    <source>
        <dbReference type="PIRSR" id="PIRSR600997-1"/>
    </source>
</evidence>
<evidence type="ECO:0000256" key="8">
    <source>
        <dbReference type="ARBA" id="ARBA00023180"/>
    </source>
</evidence>
<name>A0A8C6M9I3_NOTFU</name>
<dbReference type="PANTHER" id="PTHR43918">
    <property type="entry name" value="ACETYLCHOLINESTERASE"/>
    <property type="match status" value="1"/>
</dbReference>
<comment type="subunit">
    <text evidence="11">Homotetramer; disulfide-linked. Dimer of dimers.</text>
</comment>
<dbReference type="SUPFAM" id="SSF53474">
    <property type="entry name" value="alpha/beta-Hydrolases"/>
    <property type="match status" value="1"/>
</dbReference>
<dbReference type="GeneTree" id="ENSGT00940000157637"/>
<evidence type="ECO:0000313" key="15">
    <source>
        <dbReference type="EMBL" id="KAF7219438.1"/>
    </source>
</evidence>
<organism evidence="16 17">
    <name type="scientific">Nothobranchius furzeri</name>
    <name type="common">Turquoise killifish</name>
    <dbReference type="NCBI Taxonomy" id="105023"/>
    <lineage>
        <taxon>Eukaryota</taxon>
        <taxon>Metazoa</taxon>
        <taxon>Chordata</taxon>
        <taxon>Craniata</taxon>
        <taxon>Vertebrata</taxon>
        <taxon>Euteleostomi</taxon>
        <taxon>Actinopterygii</taxon>
        <taxon>Neopterygii</taxon>
        <taxon>Teleostei</taxon>
        <taxon>Neoteleostei</taxon>
        <taxon>Acanthomorphata</taxon>
        <taxon>Ovalentaria</taxon>
        <taxon>Atherinomorphae</taxon>
        <taxon>Cyprinodontiformes</taxon>
        <taxon>Nothobranchiidae</taxon>
        <taxon>Nothobranchius</taxon>
    </lineage>
</organism>
<sequence>MASPLLFTHFLVFFLLFTILPGSFATRDDLLISTTHGQVQGKMLSVLGGELRAFLGIPYGKPPLGKLRFRAPQPVENWKYVKDATSFSNTCYQVPDTTLPGFRGVEMWNPNTPLSEDCLYLNVWSPVFNKTSPAAAVLVWIFGGGFSVGTSSLDIYNGSILSKSEGVVVVSMNYRVGAFGFLSLPNNHNIRGNAGLLDQRLALTWVAKNIAAFGGDPSKVTLFGESAGSASVGFHLLSPGSQSLFQRAVMQSGSPNAPWGTMTQNEALDRAMMLGKLLGCSTSHPVQMEDCLQQADPQRISEKQYEVLTKPTVLALPFLPVVDGDFLPDQVEVLLNTTNLPKKELMLGLVKNEGTYFLVYGMPGFNMTGDSLISRNDFLEGILIAMIDDSDISRETTIFQYTDWNDVENRTKNRNLLGNLVGDQLFFCPVLEFAQRYSQHGGKTYMYLFDHQSSVNPWPEWMGVMHGYEIEFIFGMPLKSSLGYTKSEIAMSKKFMKHWANFARHGKPDIEGVAWPAFSAENQVYITLNSNYPEQKRRMKAKECQFWNKLLPQIQKMSSDMLTCLNASENTHHTNYLFLVILLVISLIS</sequence>
<keyword evidence="6 13" id="KW-0378">Hydrolase</keyword>
<dbReference type="AlphaFoldDB" id="A0A8C6M9I3"/>
<evidence type="ECO:0000256" key="2">
    <source>
        <dbReference type="ARBA" id="ARBA00005964"/>
    </source>
</evidence>
<dbReference type="Gene3D" id="3.40.50.1820">
    <property type="entry name" value="alpha/beta hydrolase"/>
    <property type="match status" value="1"/>
</dbReference>
<evidence type="ECO:0000256" key="6">
    <source>
        <dbReference type="ARBA" id="ARBA00022801"/>
    </source>
</evidence>
<evidence type="ECO:0000313" key="17">
    <source>
        <dbReference type="Proteomes" id="UP000694548"/>
    </source>
</evidence>
<dbReference type="FunFam" id="3.40.50.1820:FF:000029">
    <property type="entry name" value="Acetylcholinesterase"/>
    <property type="match status" value="1"/>
</dbReference>
<feature type="signal peptide" evidence="13">
    <location>
        <begin position="1"/>
        <end position="25"/>
    </location>
</feature>
<dbReference type="Proteomes" id="UP000822369">
    <property type="component" value="Chromosome 7"/>
</dbReference>
<dbReference type="GO" id="GO:0005615">
    <property type="term" value="C:extracellular space"/>
    <property type="evidence" value="ECO:0007669"/>
    <property type="project" value="TreeGrafter"/>
</dbReference>
<dbReference type="PRINTS" id="PR00878">
    <property type="entry name" value="CHOLNESTRASE"/>
</dbReference>
<comment type="catalytic activity">
    <reaction evidence="9">
        <text>an acylcholine + H2O = a carboxylate + choline + H(+)</text>
        <dbReference type="Rhea" id="RHEA:21964"/>
        <dbReference type="ChEBI" id="CHEBI:15354"/>
        <dbReference type="ChEBI" id="CHEBI:15377"/>
        <dbReference type="ChEBI" id="CHEBI:15378"/>
        <dbReference type="ChEBI" id="CHEBI:29067"/>
        <dbReference type="ChEBI" id="CHEBI:35287"/>
        <dbReference type="EC" id="3.1.1.8"/>
    </reaction>
</comment>
<comment type="subcellular location">
    <subcellularLocation>
        <location evidence="1">Secreted</location>
    </subcellularLocation>
</comment>
<evidence type="ECO:0000256" key="1">
    <source>
        <dbReference type="ARBA" id="ARBA00004613"/>
    </source>
</evidence>
<dbReference type="OMA" id="GAWYAPP"/>
<dbReference type="Pfam" id="PF00135">
    <property type="entry name" value="COesterase"/>
    <property type="match status" value="1"/>
</dbReference>
<comment type="function">
    <text evidence="10">Esterase with broad substrate specificity. Contributes to the inactivation of the neurotransmitter acetylcholine. Can degrade neurotoxic organophosphate esters.</text>
</comment>
<evidence type="ECO:0000256" key="10">
    <source>
        <dbReference type="ARBA" id="ARBA00037444"/>
    </source>
</evidence>
<dbReference type="PROSITE" id="PS00941">
    <property type="entry name" value="CARBOXYLESTERASE_B_2"/>
    <property type="match status" value="1"/>
</dbReference>
<dbReference type="Proteomes" id="UP000694548">
    <property type="component" value="Unassembled WGS sequence"/>
</dbReference>
<dbReference type="GO" id="GO:0006581">
    <property type="term" value="P:acetylcholine catabolic process"/>
    <property type="evidence" value="ECO:0007669"/>
    <property type="project" value="TreeGrafter"/>
</dbReference>
<keyword evidence="4" id="KW-0964">Secreted</keyword>
<dbReference type="GeneID" id="107396314"/>
<keyword evidence="17" id="KW-1185">Reference proteome</keyword>
<dbReference type="GO" id="GO:0005886">
    <property type="term" value="C:plasma membrane"/>
    <property type="evidence" value="ECO:0007669"/>
    <property type="project" value="TreeGrafter"/>
</dbReference>
<keyword evidence="3" id="KW-0719">Serine esterase</keyword>
<feature type="active site" description="Charge relay system" evidence="12">
    <location>
        <position position="353"/>
    </location>
</feature>
<dbReference type="Ensembl" id="ENSNFUT00015032335.1">
    <property type="protein sequence ID" value="ENSNFUP00015030945.1"/>
    <property type="gene ID" value="ENSNFUG00015015078.1"/>
</dbReference>
<dbReference type="InterPro" id="IPR000997">
    <property type="entry name" value="Cholinesterase"/>
</dbReference>
<dbReference type="EMBL" id="JAAVVJ010000007">
    <property type="protein sequence ID" value="KAF7219438.1"/>
    <property type="molecule type" value="Genomic_DNA"/>
</dbReference>
<dbReference type="PANTHER" id="PTHR43918:SF5">
    <property type="entry name" value="CHOLINESTERASE"/>
    <property type="match status" value="1"/>
</dbReference>
<dbReference type="RefSeq" id="XP_015831463.1">
    <property type="nucleotide sequence ID" value="XM_015975977.3"/>
</dbReference>
<feature type="chain" id="PRO_5044520944" description="Carboxylic ester hydrolase" evidence="13">
    <location>
        <begin position="26"/>
        <end position="589"/>
    </location>
</feature>
<dbReference type="GO" id="GO:0003990">
    <property type="term" value="F:acetylcholinesterase activity"/>
    <property type="evidence" value="ECO:0007669"/>
    <property type="project" value="TreeGrafter"/>
</dbReference>
<protein>
    <recommendedName>
        <fullName evidence="13">Carboxylic ester hydrolase</fullName>
        <ecNumber evidence="13">3.1.1.-</ecNumber>
    </recommendedName>
</protein>
<evidence type="ECO:0000256" key="4">
    <source>
        <dbReference type="ARBA" id="ARBA00022525"/>
    </source>
</evidence>